<dbReference type="RefSeq" id="WP_142039957.1">
    <property type="nucleotide sequence ID" value="NZ_JBHTGS010000001.1"/>
</dbReference>
<dbReference type="EMBL" id="VFOW01000001">
    <property type="protein sequence ID" value="TQL77291.1"/>
    <property type="molecule type" value="Genomic_DNA"/>
</dbReference>
<dbReference type="InterPro" id="IPR047817">
    <property type="entry name" value="ABC2_TM_bact-type"/>
</dbReference>
<evidence type="ECO:0000313" key="9">
    <source>
        <dbReference type="Proteomes" id="UP000317043"/>
    </source>
</evidence>
<dbReference type="InterPro" id="IPR000412">
    <property type="entry name" value="ABC_2_transport"/>
</dbReference>
<evidence type="ECO:0000256" key="6">
    <source>
        <dbReference type="RuleBase" id="RU361157"/>
    </source>
</evidence>
<sequence length="263" mass="28027">MSTLLYPLRDSATMLRRNLLHVRRYPSMTVQLIGTPIVLLLLFVYVFGGTMGAGLPGASGGRAEYLAYIIPGIMLMTAATVAQGTAISVSMDMTEGIVARFRTMSISRGSIFTGHVLGSTIQSVISVAVVVGVAMLLGYRPATNGFGWLGAVGVMALGGFALAWITTAIGMISKNIEIASSLPMPLMMLPFLGSGFVPTDSMPTGLRWFAEYQPFTPMMESLRGFLTGQPDTAATWATVAWCLGLSLVGYLWSRSRFESASAT</sequence>
<keyword evidence="3 6" id="KW-1133">Transmembrane helix</keyword>
<dbReference type="InterPro" id="IPR013525">
    <property type="entry name" value="ABC2_TM"/>
</dbReference>
<dbReference type="GO" id="GO:0140359">
    <property type="term" value="F:ABC-type transporter activity"/>
    <property type="evidence" value="ECO:0007669"/>
    <property type="project" value="InterPro"/>
</dbReference>
<keyword evidence="6" id="KW-0813">Transport</keyword>
<gene>
    <name evidence="8" type="ORF">FB566_2847</name>
</gene>
<evidence type="ECO:0000313" key="8">
    <source>
        <dbReference type="EMBL" id="TQL77291.1"/>
    </source>
</evidence>
<keyword evidence="5" id="KW-0046">Antibiotic resistance</keyword>
<comment type="similarity">
    <text evidence="6">Belongs to the ABC-2 integral membrane protein family.</text>
</comment>
<comment type="caution">
    <text evidence="8">The sequence shown here is derived from an EMBL/GenBank/DDBJ whole genome shotgun (WGS) entry which is preliminary data.</text>
</comment>
<dbReference type="Proteomes" id="UP000317043">
    <property type="component" value="Unassembled WGS sequence"/>
</dbReference>
<evidence type="ECO:0000259" key="7">
    <source>
        <dbReference type="PROSITE" id="PS51012"/>
    </source>
</evidence>
<feature type="domain" description="ABC transmembrane type-2" evidence="7">
    <location>
        <begin position="27"/>
        <end position="260"/>
    </location>
</feature>
<reference evidence="8 9" key="1">
    <citation type="submission" date="2019-06" db="EMBL/GenBank/DDBJ databases">
        <title>Sequencing the genomes of 1000 actinobacteria strains.</title>
        <authorList>
            <person name="Klenk H.-P."/>
        </authorList>
    </citation>
    <scope>NUCLEOTIDE SEQUENCE [LARGE SCALE GENOMIC DNA]</scope>
    <source>
        <strain evidence="8 9">DSM 45928</strain>
    </source>
</reference>
<proteinExistence type="inferred from homology"/>
<dbReference type="GO" id="GO:0046677">
    <property type="term" value="P:response to antibiotic"/>
    <property type="evidence" value="ECO:0007669"/>
    <property type="project" value="UniProtKB-KW"/>
</dbReference>
<dbReference type="GO" id="GO:0043190">
    <property type="term" value="C:ATP-binding cassette (ABC) transporter complex"/>
    <property type="evidence" value="ECO:0007669"/>
    <property type="project" value="InterPro"/>
</dbReference>
<accession>A0A543AXI5</accession>
<dbReference type="PANTHER" id="PTHR43229:SF2">
    <property type="entry name" value="NODULATION PROTEIN J"/>
    <property type="match status" value="1"/>
</dbReference>
<dbReference type="Pfam" id="PF01061">
    <property type="entry name" value="ABC2_membrane"/>
    <property type="match status" value="1"/>
</dbReference>
<feature type="transmembrane region" description="Helical" evidence="6">
    <location>
        <begin position="68"/>
        <end position="91"/>
    </location>
</feature>
<dbReference type="AlphaFoldDB" id="A0A543AXI5"/>
<dbReference type="OrthoDB" id="3370990at2"/>
<keyword evidence="2 6" id="KW-0812">Transmembrane</keyword>
<organism evidence="8 9">
    <name type="scientific">Stackebrandtia endophytica</name>
    <dbReference type="NCBI Taxonomy" id="1496996"/>
    <lineage>
        <taxon>Bacteria</taxon>
        <taxon>Bacillati</taxon>
        <taxon>Actinomycetota</taxon>
        <taxon>Actinomycetes</taxon>
        <taxon>Glycomycetales</taxon>
        <taxon>Glycomycetaceae</taxon>
        <taxon>Stackebrandtia</taxon>
    </lineage>
</organism>
<evidence type="ECO:0000256" key="4">
    <source>
        <dbReference type="ARBA" id="ARBA00023136"/>
    </source>
</evidence>
<feature type="transmembrane region" description="Helical" evidence="6">
    <location>
        <begin position="112"/>
        <end position="139"/>
    </location>
</feature>
<evidence type="ECO:0000256" key="1">
    <source>
        <dbReference type="ARBA" id="ARBA00004141"/>
    </source>
</evidence>
<evidence type="ECO:0000256" key="3">
    <source>
        <dbReference type="ARBA" id="ARBA00022989"/>
    </source>
</evidence>
<dbReference type="PIRSF" id="PIRSF006648">
    <property type="entry name" value="DrrB"/>
    <property type="match status" value="1"/>
</dbReference>
<feature type="transmembrane region" description="Helical" evidence="6">
    <location>
        <begin position="178"/>
        <end position="197"/>
    </location>
</feature>
<feature type="transmembrane region" description="Helical" evidence="6">
    <location>
        <begin position="25"/>
        <end position="48"/>
    </location>
</feature>
<protein>
    <recommendedName>
        <fullName evidence="6">Transport permease protein</fullName>
    </recommendedName>
</protein>
<dbReference type="PANTHER" id="PTHR43229">
    <property type="entry name" value="NODULATION PROTEIN J"/>
    <property type="match status" value="1"/>
</dbReference>
<dbReference type="InterPro" id="IPR051784">
    <property type="entry name" value="Nod_factor_ABC_transporter"/>
</dbReference>
<feature type="transmembrane region" description="Helical" evidence="6">
    <location>
        <begin position="145"/>
        <end position="166"/>
    </location>
</feature>
<comment type="subcellular location">
    <subcellularLocation>
        <location evidence="6">Cell membrane</location>
        <topology evidence="6">Multi-pass membrane protein</topology>
    </subcellularLocation>
    <subcellularLocation>
        <location evidence="1">Membrane</location>
        <topology evidence="1">Multi-pass membrane protein</topology>
    </subcellularLocation>
</comment>
<dbReference type="InParanoid" id="A0A543AXI5"/>
<evidence type="ECO:0000256" key="2">
    <source>
        <dbReference type="ARBA" id="ARBA00022692"/>
    </source>
</evidence>
<keyword evidence="9" id="KW-1185">Reference proteome</keyword>
<name>A0A543AXI5_9ACTN</name>
<keyword evidence="6" id="KW-1003">Cell membrane</keyword>
<evidence type="ECO:0000256" key="5">
    <source>
        <dbReference type="ARBA" id="ARBA00023251"/>
    </source>
</evidence>
<keyword evidence="4 6" id="KW-0472">Membrane</keyword>
<dbReference type="PROSITE" id="PS51012">
    <property type="entry name" value="ABC_TM2"/>
    <property type="match status" value="1"/>
</dbReference>
<feature type="transmembrane region" description="Helical" evidence="6">
    <location>
        <begin position="233"/>
        <end position="252"/>
    </location>
</feature>